<dbReference type="RefSeq" id="WP_116222331.1">
    <property type="nucleotide sequence ID" value="NZ_CP038197.1"/>
</dbReference>
<dbReference type="EMBL" id="QTUJ01000002">
    <property type="protein sequence ID" value="REF70413.1"/>
    <property type="molecule type" value="Genomic_DNA"/>
</dbReference>
<dbReference type="Proteomes" id="UP000256941">
    <property type="component" value="Unassembled WGS sequence"/>
</dbReference>
<keyword evidence="1" id="KW-0812">Transmembrane</keyword>
<accession>A0A3D9XMW4</accession>
<evidence type="ECO:0000313" key="3">
    <source>
        <dbReference type="Proteomes" id="UP000256941"/>
    </source>
</evidence>
<feature type="transmembrane region" description="Helical" evidence="1">
    <location>
        <begin position="12"/>
        <end position="33"/>
    </location>
</feature>
<keyword evidence="1" id="KW-0472">Membrane</keyword>
<gene>
    <name evidence="2" type="ORF">BDD41_3145</name>
</gene>
<organism evidence="2 3">
    <name type="scientific">Paracoccus versutus</name>
    <name type="common">Thiobacillus versutus</name>
    <dbReference type="NCBI Taxonomy" id="34007"/>
    <lineage>
        <taxon>Bacteria</taxon>
        <taxon>Pseudomonadati</taxon>
        <taxon>Pseudomonadota</taxon>
        <taxon>Alphaproteobacteria</taxon>
        <taxon>Rhodobacterales</taxon>
        <taxon>Paracoccaceae</taxon>
        <taxon>Paracoccus</taxon>
    </lineage>
</organism>
<comment type="caution">
    <text evidence="2">The sequence shown here is derived from an EMBL/GenBank/DDBJ whole genome shotgun (WGS) entry which is preliminary data.</text>
</comment>
<reference evidence="2 3" key="1">
    <citation type="submission" date="2018-08" db="EMBL/GenBank/DDBJ databases">
        <title>Genomic Encyclopedia of Archaeal and Bacterial Type Strains, Phase II (KMG-II): from individual species to whole genera.</title>
        <authorList>
            <person name="Goeker M."/>
        </authorList>
    </citation>
    <scope>NUCLEOTIDE SEQUENCE [LARGE SCALE GENOMIC DNA]</scope>
    <source>
        <strain evidence="2 3">DSM 17099</strain>
    </source>
</reference>
<evidence type="ECO:0000313" key="2">
    <source>
        <dbReference type="EMBL" id="REF70413.1"/>
    </source>
</evidence>
<sequence>MAQIDNRVSLGNIISLGATLLTGAGMAAALFVWGGRLSERADSFDRSILQMQAAISGHETRLRQMEQLSARQDERLLLILDAVRKIEAKIDRGGP</sequence>
<protein>
    <submittedName>
        <fullName evidence="2">Uncharacterized protein</fullName>
    </submittedName>
</protein>
<dbReference type="AlphaFoldDB" id="A0A3D9XMW4"/>
<evidence type="ECO:0000256" key="1">
    <source>
        <dbReference type="SAM" id="Phobius"/>
    </source>
</evidence>
<name>A0A3D9XMW4_PARVE</name>
<proteinExistence type="predicted"/>
<keyword evidence="1" id="KW-1133">Transmembrane helix</keyword>